<sequence>MPLESSDVTALSSRILEKLEEDKSQQESRIIVLMYGAPGSGKSTSAELLTKDLNAKFKRKNCSSQQRFSVPSQPSVIHQGKGKAKTQIFQYNEESSIGSKSEEIPFATHLKMDGFHLPLCVLDEELKRRRGCQESFDASLVVRLVELLLIDDTWSALSIPDFDHATKDPVNPGIYVSKKTKVVVFEGLYLMLDIDPWSQISKMVKDSTENKNGSKNTVLVAHIRGGNEIETAHRIALRHLQSGLVVSYDEGRKRYFENDLANAKIVENRSVTIFDDMIINNSIRLALP</sequence>
<dbReference type="InterPro" id="IPR027417">
    <property type="entry name" value="P-loop_NTPase"/>
</dbReference>
<dbReference type="Gene3D" id="3.40.50.300">
    <property type="entry name" value="P-loop containing nucleotide triphosphate hydrolases"/>
    <property type="match status" value="3"/>
</dbReference>
<dbReference type="EMBL" id="KV454006">
    <property type="protein sequence ID" value="ODQ44624.1"/>
    <property type="molecule type" value="Genomic_DNA"/>
</dbReference>
<dbReference type="InterPro" id="IPR003959">
    <property type="entry name" value="ATPase_AAA_core"/>
</dbReference>
<evidence type="ECO:0000313" key="3">
    <source>
        <dbReference type="Proteomes" id="UP000094455"/>
    </source>
</evidence>
<dbReference type="GO" id="GO:0016887">
    <property type="term" value="F:ATP hydrolysis activity"/>
    <property type="evidence" value="ECO:0007669"/>
    <property type="project" value="InterPro"/>
</dbReference>
<dbReference type="OrthoDB" id="6362633at2759"/>
<dbReference type="Proteomes" id="UP000094455">
    <property type="component" value="Unassembled WGS sequence"/>
</dbReference>
<dbReference type="GeneID" id="30178543"/>
<gene>
    <name evidence="2" type="ORF">PICMEDRAFT_18036</name>
</gene>
<dbReference type="STRING" id="763406.A0A1E3NES3"/>
<evidence type="ECO:0000259" key="1">
    <source>
        <dbReference type="Pfam" id="PF00004"/>
    </source>
</evidence>
<dbReference type="RefSeq" id="XP_019015737.1">
    <property type="nucleotide sequence ID" value="XM_019161856.1"/>
</dbReference>
<dbReference type="SUPFAM" id="SSF52540">
    <property type="entry name" value="P-loop containing nucleoside triphosphate hydrolases"/>
    <property type="match status" value="1"/>
</dbReference>
<accession>A0A1E3NES3</accession>
<organism evidence="2 3">
    <name type="scientific">Pichia membranifaciens NRRL Y-2026</name>
    <dbReference type="NCBI Taxonomy" id="763406"/>
    <lineage>
        <taxon>Eukaryota</taxon>
        <taxon>Fungi</taxon>
        <taxon>Dikarya</taxon>
        <taxon>Ascomycota</taxon>
        <taxon>Saccharomycotina</taxon>
        <taxon>Pichiomycetes</taxon>
        <taxon>Pichiales</taxon>
        <taxon>Pichiaceae</taxon>
        <taxon>Pichia</taxon>
    </lineage>
</organism>
<evidence type="ECO:0000313" key="2">
    <source>
        <dbReference type="EMBL" id="ODQ44624.1"/>
    </source>
</evidence>
<name>A0A1E3NES3_9ASCO</name>
<dbReference type="Pfam" id="PF00004">
    <property type="entry name" value="AAA"/>
    <property type="match status" value="1"/>
</dbReference>
<dbReference type="PANTHER" id="PTHR10285">
    <property type="entry name" value="URIDINE KINASE"/>
    <property type="match status" value="1"/>
</dbReference>
<feature type="domain" description="ATPase AAA-type core" evidence="1">
    <location>
        <begin position="32"/>
        <end position="66"/>
    </location>
</feature>
<reference evidence="2 3" key="1">
    <citation type="journal article" date="2016" name="Proc. Natl. Acad. Sci. U.S.A.">
        <title>Comparative genomics of biotechnologically important yeasts.</title>
        <authorList>
            <person name="Riley R."/>
            <person name="Haridas S."/>
            <person name="Wolfe K.H."/>
            <person name="Lopes M.R."/>
            <person name="Hittinger C.T."/>
            <person name="Goeker M."/>
            <person name="Salamov A.A."/>
            <person name="Wisecaver J.H."/>
            <person name="Long T.M."/>
            <person name="Calvey C.H."/>
            <person name="Aerts A.L."/>
            <person name="Barry K.W."/>
            <person name="Choi C."/>
            <person name="Clum A."/>
            <person name="Coughlan A.Y."/>
            <person name="Deshpande S."/>
            <person name="Douglass A.P."/>
            <person name="Hanson S.J."/>
            <person name="Klenk H.-P."/>
            <person name="LaButti K.M."/>
            <person name="Lapidus A."/>
            <person name="Lindquist E.A."/>
            <person name="Lipzen A.M."/>
            <person name="Meier-Kolthoff J.P."/>
            <person name="Ohm R.A."/>
            <person name="Otillar R.P."/>
            <person name="Pangilinan J.L."/>
            <person name="Peng Y."/>
            <person name="Rokas A."/>
            <person name="Rosa C.A."/>
            <person name="Scheuner C."/>
            <person name="Sibirny A.A."/>
            <person name="Slot J.C."/>
            <person name="Stielow J.B."/>
            <person name="Sun H."/>
            <person name="Kurtzman C.P."/>
            <person name="Blackwell M."/>
            <person name="Grigoriev I.V."/>
            <person name="Jeffries T.W."/>
        </authorList>
    </citation>
    <scope>NUCLEOTIDE SEQUENCE [LARGE SCALE GENOMIC DNA]</scope>
    <source>
        <strain evidence="2 3">NRRL Y-2026</strain>
    </source>
</reference>
<dbReference type="AlphaFoldDB" id="A0A1E3NES3"/>
<protein>
    <recommendedName>
        <fullName evidence="1">ATPase AAA-type core domain-containing protein</fullName>
    </recommendedName>
</protein>
<dbReference type="GO" id="GO:0005524">
    <property type="term" value="F:ATP binding"/>
    <property type="evidence" value="ECO:0007669"/>
    <property type="project" value="InterPro"/>
</dbReference>
<keyword evidence="3" id="KW-1185">Reference proteome</keyword>
<proteinExistence type="predicted"/>